<proteinExistence type="predicted"/>
<evidence type="ECO:0000313" key="1">
    <source>
        <dbReference type="EMBL" id="KAH0757335.1"/>
    </source>
</evidence>
<comment type="caution">
    <text evidence="1">The sequence shown here is derived from an EMBL/GenBank/DDBJ whole genome shotgun (WGS) entry which is preliminary data.</text>
</comment>
<dbReference type="EMBL" id="JAIVGD010000015">
    <property type="protein sequence ID" value="KAH0757335.1"/>
    <property type="molecule type" value="Genomic_DNA"/>
</dbReference>
<protein>
    <submittedName>
        <fullName evidence="1">Uncharacterized protein</fullName>
    </submittedName>
</protein>
<keyword evidence="2" id="KW-1185">Reference proteome</keyword>
<gene>
    <name evidence="1" type="ORF">KY290_020828</name>
</gene>
<evidence type="ECO:0000313" key="2">
    <source>
        <dbReference type="Proteomes" id="UP000826656"/>
    </source>
</evidence>
<organism evidence="1 2">
    <name type="scientific">Solanum tuberosum</name>
    <name type="common">Potato</name>
    <dbReference type="NCBI Taxonomy" id="4113"/>
    <lineage>
        <taxon>Eukaryota</taxon>
        <taxon>Viridiplantae</taxon>
        <taxon>Streptophyta</taxon>
        <taxon>Embryophyta</taxon>
        <taxon>Tracheophyta</taxon>
        <taxon>Spermatophyta</taxon>
        <taxon>Magnoliopsida</taxon>
        <taxon>eudicotyledons</taxon>
        <taxon>Gunneridae</taxon>
        <taxon>Pentapetalae</taxon>
        <taxon>asterids</taxon>
        <taxon>lamiids</taxon>
        <taxon>Solanales</taxon>
        <taxon>Solanaceae</taxon>
        <taxon>Solanoideae</taxon>
        <taxon>Solaneae</taxon>
        <taxon>Solanum</taxon>
    </lineage>
</organism>
<sequence>MPTRVFTKEVQETFSDLEDIQPLKSLNEFFHSCCPMVVAVVQTETPIKMLDEESLGPERSKVQVFDECSRRDMSKRYSTTATSLDLSSSKHKIAFETFGGKYLSKFSLEPETINDLYLDSFFLKIEDNIVTSGNLK</sequence>
<accession>A0ABQ7UZR9</accession>
<dbReference type="Proteomes" id="UP000826656">
    <property type="component" value="Unassembled WGS sequence"/>
</dbReference>
<name>A0ABQ7UZR9_SOLTU</name>
<reference evidence="1 2" key="1">
    <citation type="journal article" date="2021" name="bioRxiv">
        <title>Chromosome-scale and haplotype-resolved genome assembly of a tetraploid potato cultivar.</title>
        <authorList>
            <person name="Sun H."/>
            <person name="Jiao W.-B."/>
            <person name="Krause K."/>
            <person name="Campoy J.A."/>
            <person name="Goel M."/>
            <person name="Folz-Donahue K."/>
            <person name="Kukat C."/>
            <person name="Huettel B."/>
            <person name="Schneeberger K."/>
        </authorList>
    </citation>
    <scope>NUCLEOTIDE SEQUENCE [LARGE SCALE GENOMIC DNA]</scope>
    <source>
        <strain evidence="1">SolTubOtavaFocal</strain>
        <tissue evidence="1">Leaves</tissue>
    </source>
</reference>